<dbReference type="Pfam" id="PF07021">
    <property type="entry name" value="MetW"/>
    <property type="match status" value="1"/>
</dbReference>
<dbReference type="InterPro" id="IPR029063">
    <property type="entry name" value="SAM-dependent_MTases_sf"/>
</dbReference>
<gene>
    <name evidence="1" type="ORF">METZ01_LOCUS70954</name>
</gene>
<accession>A0A381TPZ5</accession>
<reference evidence="1" key="1">
    <citation type="submission" date="2018-05" db="EMBL/GenBank/DDBJ databases">
        <authorList>
            <person name="Lanie J.A."/>
            <person name="Ng W.-L."/>
            <person name="Kazmierczak K.M."/>
            <person name="Andrzejewski T.M."/>
            <person name="Davidsen T.M."/>
            <person name="Wayne K.J."/>
            <person name="Tettelin H."/>
            <person name="Glass J.I."/>
            <person name="Rusch D."/>
            <person name="Podicherti R."/>
            <person name="Tsui H.-C.T."/>
            <person name="Winkler M.E."/>
        </authorList>
    </citation>
    <scope>NUCLEOTIDE SEQUENCE</scope>
</reference>
<dbReference type="EMBL" id="UINC01004962">
    <property type="protein sequence ID" value="SVA18100.1"/>
    <property type="molecule type" value="Genomic_DNA"/>
</dbReference>
<dbReference type="AlphaFoldDB" id="A0A381TPZ5"/>
<organism evidence="1">
    <name type="scientific">marine metagenome</name>
    <dbReference type="NCBI Taxonomy" id="408172"/>
    <lineage>
        <taxon>unclassified sequences</taxon>
        <taxon>metagenomes</taxon>
        <taxon>ecological metagenomes</taxon>
    </lineage>
</organism>
<dbReference type="CDD" id="cd02440">
    <property type="entry name" value="AdoMet_MTases"/>
    <property type="match status" value="1"/>
</dbReference>
<protein>
    <recommendedName>
        <fullName evidence="2">Methionine biosynthesis protein MetW</fullName>
    </recommendedName>
</protein>
<dbReference type="InterPro" id="IPR010743">
    <property type="entry name" value="Methionine_synth_MetW"/>
</dbReference>
<dbReference type="SUPFAM" id="SSF53335">
    <property type="entry name" value="S-adenosyl-L-methionine-dependent methyltransferases"/>
    <property type="match status" value="1"/>
</dbReference>
<dbReference type="Gene3D" id="3.40.50.150">
    <property type="entry name" value="Vaccinia Virus protein VP39"/>
    <property type="match status" value="1"/>
</dbReference>
<evidence type="ECO:0000313" key="1">
    <source>
        <dbReference type="EMBL" id="SVA18100.1"/>
    </source>
</evidence>
<sequence length="186" mass="20925">MPDNARVLDVGCGDGSLMDLLIKEKNIKARGLEINKENVKKCISKGLSVIEGNAETELHQFPDQSFDFAVLSQTLQAFYSPENVLKDLLRIGKSVIVSIPNFGYWKVRTSLLVFGSMPVTKALPDTWYNTPNLHLCTIKDLFKFCLEKNINMDKVVGINKNKTSEIRKSNLELKNLFSELGIFLLS</sequence>
<proteinExistence type="predicted"/>
<name>A0A381TPZ5_9ZZZZ</name>
<evidence type="ECO:0008006" key="2">
    <source>
        <dbReference type="Google" id="ProtNLM"/>
    </source>
</evidence>
<dbReference type="NCBIfam" id="TIGR02081">
    <property type="entry name" value="metW"/>
    <property type="match status" value="1"/>
</dbReference>